<accession>A0A0A9C7S8</accession>
<dbReference type="AlphaFoldDB" id="A0A0A9C7S8"/>
<organism evidence="1">
    <name type="scientific">Arundo donax</name>
    <name type="common">Giant reed</name>
    <name type="synonym">Donax arundinaceus</name>
    <dbReference type="NCBI Taxonomy" id="35708"/>
    <lineage>
        <taxon>Eukaryota</taxon>
        <taxon>Viridiplantae</taxon>
        <taxon>Streptophyta</taxon>
        <taxon>Embryophyta</taxon>
        <taxon>Tracheophyta</taxon>
        <taxon>Spermatophyta</taxon>
        <taxon>Magnoliopsida</taxon>
        <taxon>Liliopsida</taxon>
        <taxon>Poales</taxon>
        <taxon>Poaceae</taxon>
        <taxon>PACMAD clade</taxon>
        <taxon>Arundinoideae</taxon>
        <taxon>Arundineae</taxon>
        <taxon>Arundo</taxon>
    </lineage>
</organism>
<name>A0A0A9C7S8_ARUDO</name>
<protein>
    <submittedName>
        <fullName evidence="1">Uncharacterized protein</fullName>
    </submittedName>
</protein>
<evidence type="ECO:0000313" key="1">
    <source>
        <dbReference type="EMBL" id="JAD72359.1"/>
    </source>
</evidence>
<dbReference type="EMBL" id="GBRH01225536">
    <property type="protein sequence ID" value="JAD72359.1"/>
    <property type="molecule type" value="Transcribed_RNA"/>
</dbReference>
<reference evidence="1" key="2">
    <citation type="journal article" date="2015" name="Data Brief">
        <title>Shoot transcriptome of the giant reed, Arundo donax.</title>
        <authorList>
            <person name="Barrero R.A."/>
            <person name="Guerrero F.D."/>
            <person name="Moolhuijzen P."/>
            <person name="Goolsby J.A."/>
            <person name="Tidwell J."/>
            <person name="Bellgard S.E."/>
            <person name="Bellgard M.I."/>
        </authorList>
    </citation>
    <scope>NUCLEOTIDE SEQUENCE</scope>
    <source>
        <tissue evidence="1">Shoot tissue taken approximately 20 cm above the soil surface</tissue>
    </source>
</reference>
<sequence>MIIEDAFLHGSYLSWLLHVALDHKLIRWNIRWLPRYCFNAIMYS</sequence>
<proteinExistence type="predicted"/>
<reference evidence="1" key="1">
    <citation type="submission" date="2014-09" db="EMBL/GenBank/DDBJ databases">
        <authorList>
            <person name="Magalhaes I.L.F."/>
            <person name="Oliveira U."/>
            <person name="Santos F.R."/>
            <person name="Vidigal T.H.D.A."/>
            <person name="Brescovit A.D."/>
            <person name="Santos A.J."/>
        </authorList>
    </citation>
    <scope>NUCLEOTIDE SEQUENCE</scope>
    <source>
        <tissue evidence="1">Shoot tissue taken approximately 20 cm above the soil surface</tissue>
    </source>
</reference>